<dbReference type="PANTHER" id="PTHR37422:SF17">
    <property type="entry name" value="O-ANTIGEN LIGASE"/>
    <property type="match status" value="1"/>
</dbReference>
<sequence length="416" mass="46064">MQSIKNITTPLSLLSIALVPALLLTTDNWSVAVIALMVLVSVTYLAKHRKTIRLTRFDALVMACLSVYFLANIPITVLDGTTLRYFDGGLRLLLCIPIYLMFSRVLKGQDIAPYLSAGIIAGSLGALCLAVYQFFVLGMPRVDGFLYSINFGYLSAALTALAACLIPFARWKKTLATAACCATAATLLTLTRGAIFTLPLLLFFGILIYWQRTNWKLLVIAALGVVFTSLTVYQLSPSFKARMNYTLVEFTNIATGKVAEATSSGTRLLLWRAATDAFEQSPLIGLPYHDREALNHQLYAEGKVNAYIRDLNRGHAHSQYFEMLASTGSLSFLTILMMLIVPAVIFLRHYRSHRSQWGFTATVFIAGFMIYGLTEALLQANTISAFYGFMLAVFFAQVSIEKYNIDNSIEQPSHTQ</sequence>
<comment type="subcellular location">
    <subcellularLocation>
        <location evidence="1">Membrane</location>
        <topology evidence="1">Multi-pass membrane protein</topology>
    </subcellularLocation>
</comment>
<gene>
    <name evidence="7" type="ORF">ABT56_05020</name>
</gene>
<keyword evidence="4 5" id="KW-0472">Membrane</keyword>
<evidence type="ECO:0000256" key="1">
    <source>
        <dbReference type="ARBA" id="ARBA00004141"/>
    </source>
</evidence>
<dbReference type="Proteomes" id="UP000036097">
    <property type="component" value="Unassembled WGS sequence"/>
</dbReference>
<evidence type="ECO:0000256" key="2">
    <source>
        <dbReference type="ARBA" id="ARBA00022692"/>
    </source>
</evidence>
<proteinExistence type="predicted"/>
<feature type="transmembrane region" description="Helical" evidence="5">
    <location>
        <begin position="215"/>
        <end position="233"/>
    </location>
</feature>
<evidence type="ECO:0000313" key="8">
    <source>
        <dbReference type="Proteomes" id="UP000036097"/>
    </source>
</evidence>
<keyword evidence="7" id="KW-0436">Ligase</keyword>
<feature type="transmembrane region" description="Helical" evidence="5">
    <location>
        <begin position="176"/>
        <end position="209"/>
    </location>
</feature>
<evidence type="ECO:0000256" key="5">
    <source>
        <dbReference type="SAM" id="Phobius"/>
    </source>
</evidence>
<dbReference type="STRING" id="1195763.ABT56_05020"/>
<comment type="caution">
    <text evidence="7">The sequence shown here is derived from an EMBL/GenBank/DDBJ whole genome shotgun (WGS) entry which is preliminary data.</text>
</comment>
<dbReference type="RefSeq" id="WP_047877770.1">
    <property type="nucleotide sequence ID" value="NZ_LDOT01000005.1"/>
</dbReference>
<feature type="transmembrane region" description="Helical" evidence="5">
    <location>
        <begin position="380"/>
        <end position="400"/>
    </location>
</feature>
<feature type="transmembrane region" description="Helical" evidence="5">
    <location>
        <begin position="147"/>
        <end position="169"/>
    </location>
</feature>
<dbReference type="AlphaFoldDB" id="A0A0J1H6V5"/>
<keyword evidence="3 5" id="KW-1133">Transmembrane helix</keyword>
<feature type="domain" description="O-antigen ligase-related" evidence="6">
    <location>
        <begin position="180"/>
        <end position="334"/>
    </location>
</feature>
<keyword evidence="2 5" id="KW-0812">Transmembrane</keyword>
<dbReference type="PATRIC" id="fig|1195763.3.peg.1065"/>
<feature type="transmembrane region" description="Helical" evidence="5">
    <location>
        <begin position="7"/>
        <end position="23"/>
    </location>
</feature>
<dbReference type="GO" id="GO:0016874">
    <property type="term" value="F:ligase activity"/>
    <property type="evidence" value="ECO:0007669"/>
    <property type="project" value="UniProtKB-KW"/>
</dbReference>
<dbReference type="InterPro" id="IPR051533">
    <property type="entry name" value="WaaL-like"/>
</dbReference>
<accession>A0A0J1H6V5</accession>
<evidence type="ECO:0000256" key="3">
    <source>
        <dbReference type="ARBA" id="ARBA00022989"/>
    </source>
</evidence>
<feature type="transmembrane region" description="Helical" evidence="5">
    <location>
        <begin position="59"/>
        <end position="77"/>
    </location>
</feature>
<feature type="transmembrane region" description="Helical" evidence="5">
    <location>
        <begin position="83"/>
        <end position="102"/>
    </location>
</feature>
<name>A0A0J1H6V5_9GAMM</name>
<keyword evidence="8" id="KW-1185">Reference proteome</keyword>
<evidence type="ECO:0000313" key="7">
    <source>
        <dbReference type="EMBL" id="KLV07429.1"/>
    </source>
</evidence>
<dbReference type="InterPro" id="IPR007016">
    <property type="entry name" value="O-antigen_ligase-rel_domated"/>
</dbReference>
<reference evidence="7 8" key="1">
    <citation type="submission" date="2015-05" db="EMBL/GenBank/DDBJ databases">
        <title>Photobacterium galathea sp. nov.</title>
        <authorList>
            <person name="Machado H."/>
            <person name="Gram L."/>
        </authorList>
    </citation>
    <scope>NUCLEOTIDE SEQUENCE [LARGE SCALE GENOMIC DNA]</scope>
    <source>
        <strain evidence="7 8">CGMCC 1.12159</strain>
    </source>
</reference>
<dbReference type="Pfam" id="PF04932">
    <property type="entry name" value="Wzy_C"/>
    <property type="match status" value="1"/>
</dbReference>
<protein>
    <submittedName>
        <fullName evidence="7">Ligase</fullName>
    </submittedName>
</protein>
<dbReference type="OrthoDB" id="8576060at2"/>
<organism evidence="7 8">
    <name type="scientific">Photobacterium aquae</name>
    <dbReference type="NCBI Taxonomy" id="1195763"/>
    <lineage>
        <taxon>Bacteria</taxon>
        <taxon>Pseudomonadati</taxon>
        <taxon>Pseudomonadota</taxon>
        <taxon>Gammaproteobacteria</taxon>
        <taxon>Vibrionales</taxon>
        <taxon>Vibrionaceae</taxon>
        <taxon>Photobacterium</taxon>
    </lineage>
</organism>
<evidence type="ECO:0000256" key="4">
    <source>
        <dbReference type="ARBA" id="ARBA00023136"/>
    </source>
</evidence>
<feature type="transmembrane region" description="Helical" evidence="5">
    <location>
        <begin position="29"/>
        <end position="47"/>
    </location>
</feature>
<feature type="transmembrane region" description="Helical" evidence="5">
    <location>
        <begin position="114"/>
        <end position="135"/>
    </location>
</feature>
<dbReference type="GO" id="GO:0016020">
    <property type="term" value="C:membrane"/>
    <property type="evidence" value="ECO:0007669"/>
    <property type="project" value="UniProtKB-SubCell"/>
</dbReference>
<dbReference type="EMBL" id="LDOT01000005">
    <property type="protein sequence ID" value="KLV07429.1"/>
    <property type="molecule type" value="Genomic_DNA"/>
</dbReference>
<evidence type="ECO:0000259" key="6">
    <source>
        <dbReference type="Pfam" id="PF04932"/>
    </source>
</evidence>
<feature type="transmembrane region" description="Helical" evidence="5">
    <location>
        <begin position="356"/>
        <end position="373"/>
    </location>
</feature>
<feature type="transmembrane region" description="Helical" evidence="5">
    <location>
        <begin position="330"/>
        <end position="350"/>
    </location>
</feature>
<dbReference type="PANTHER" id="PTHR37422">
    <property type="entry name" value="TEICHURONIC ACID BIOSYNTHESIS PROTEIN TUAE"/>
    <property type="match status" value="1"/>
</dbReference>